<feature type="transmembrane region" description="Helical" evidence="7">
    <location>
        <begin position="245"/>
        <end position="265"/>
    </location>
</feature>
<evidence type="ECO:0000259" key="8">
    <source>
        <dbReference type="PROSITE" id="PS50928"/>
    </source>
</evidence>
<evidence type="ECO:0000256" key="2">
    <source>
        <dbReference type="ARBA" id="ARBA00022448"/>
    </source>
</evidence>
<dbReference type="PANTHER" id="PTHR43744">
    <property type="entry name" value="ABC TRANSPORTER PERMEASE PROTEIN MG189-RELATED-RELATED"/>
    <property type="match status" value="1"/>
</dbReference>
<dbReference type="Gene3D" id="1.10.3720.10">
    <property type="entry name" value="MetI-like"/>
    <property type="match status" value="1"/>
</dbReference>
<dbReference type="InterPro" id="IPR000515">
    <property type="entry name" value="MetI-like"/>
</dbReference>
<evidence type="ECO:0000256" key="4">
    <source>
        <dbReference type="ARBA" id="ARBA00022692"/>
    </source>
</evidence>
<dbReference type="EMBL" id="CP019914">
    <property type="protein sequence ID" value="ASJ20519.1"/>
    <property type="molecule type" value="Genomic_DNA"/>
</dbReference>
<keyword evidence="2 7" id="KW-0813">Transport</keyword>
<accession>A0AAC9XK64</accession>
<name>A0AAC9XK64_9SPIR</name>
<dbReference type="SUPFAM" id="SSF161098">
    <property type="entry name" value="MetI-like"/>
    <property type="match status" value="1"/>
</dbReference>
<evidence type="ECO:0000256" key="6">
    <source>
        <dbReference type="ARBA" id="ARBA00023136"/>
    </source>
</evidence>
<gene>
    <name evidence="9" type="ORF">BHAMNSH16_02160</name>
</gene>
<dbReference type="AlphaFoldDB" id="A0AAC9XK64"/>
<evidence type="ECO:0000256" key="3">
    <source>
        <dbReference type="ARBA" id="ARBA00022475"/>
    </source>
</evidence>
<dbReference type="RefSeq" id="WP_069731701.1">
    <property type="nucleotide sequence ID" value="NZ_CP019914.1"/>
</dbReference>
<feature type="transmembrane region" description="Helical" evidence="7">
    <location>
        <begin position="187"/>
        <end position="207"/>
    </location>
</feature>
<comment type="similarity">
    <text evidence="7">Belongs to the binding-protein-dependent transport system permease family.</text>
</comment>
<dbReference type="CDD" id="cd06261">
    <property type="entry name" value="TM_PBP2"/>
    <property type="match status" value="1"/>
</dbReference>
<sequence>MNKKVYSHNEKIIKILVIFLLILYALISFIPFYYTLMTGFKEQFEVFTNGVFAFPNKLNFSNYISVLKGGIWSYFFNSVIVTLISLILIIFCSSLASYVFSRLNFKFNNLFFGIIIVSMTIPVHVTLIPIYLLTQKFGLYDTIFALIGPYVAFNLPISIFILTNFMQEIPKDLENSAEIDGCGKVRTFFNVILPLSTPGLVTIAIYATTTMWNEFIFALVLTQSKANRTLPLSVWEFQGQYTANIPMMMSVLALAAAPMILVFIFSQDKLIKGMMAGAVKS</sequence>
<comment type="subcellular location">
    <subcellularLocation>
        <location evidence="1 7">Cell membrane</location>
        <topology evidence="1 7">Multi-pass membrane protein</topology>
    </subcellularLocation>
</comment>
<dbReference type="Proteomes" id="UP000264880">
    <property type="component" value="Chromosome"/>
</dbReference>
<evidence type="ECO:0000256" key="1">
    <source>
        <dbReference type="ARBA" id="ARBA00004651"/>
    </source>
</evidence>
<dbReference type="KEGG" id="bhp:BHAMNSH16_02160"/>
<dbReference type="GO" id="GO:0005886">
    <property type="term" value="C:plasma membrane"/>
    <property type="evidence" value="ECO:0007669"/>
    <property type="project" value="UniProtKB-SubCell"/>
</dbReference>
<dbReference type="GO" id="GO:0055085">
    <property type="term" value="P:transmembrane transport"/>
    <property type="evidence" value="ECO:0007669"/>
    <property type="project" value="InterPro"/>
</dbReference>
<keyword evidence="5 7" id="KW-1133">Transmembrane helix</keyword>
<evidence type="ECO:0000256" key="5">
    <source>
        <dbReference type="ARBA" id="ARBA00022989"/>
    </source>
</evidence>
<evidence type="ECO:0000256" key="7">
    <source>
        <dbReference type="RuleBase" id="RU363032"/>
    </source>
</evidence>
<feature type="transmembrane region" description="Helical" evidence="7">
    <location>
        <begin position="143"/>
        <end position="166"/>
    </location>
</feature>
<reference evidence="9 10" key="1">
    <citation type="submission" date="2017-02" db="EMBL/GenBank/DDBJ databases">
        <title>Complete genome sequence of Brachyspira hampsonii genomovar I strain NSH-16 (ATCC BAA-2463).</title>
        <authorList>
            <person name="Mirajkar N.S."/>
            <person name="Gebhart C.J."/>
        </authorList>
    </citation>
    <scope>NUCLEOTIDE SEQUENCE [LARGE SCALE GENOMIC DNA]</scope>
    <source>
        <strain evidence="9 10">NSH-16</strain>
    </source>
</reference>
<dbReference type="PANTHER" id="PTHR43744:SF12">
    <property type="entry name" value="ABC TRANSPORTER PERMEASE PROTEIN MG189-RELATED"/>
    <property type="match status" value="1"/>
</dbReference>
<feature type="transmembrane region" description="Helical" evidence="7">
    <location>
        <begin position="12"/>
        <end position="34"/>
    </location>
</feature>
<keyword evidence="4 7" id="KW-0812">Transmembrane</keyword>
<evidence type="ECO:0000313" key="10">
    <source>
        <dbReference type="Proteomes" id="UP000264880"/>
    </source>
</evidence>
<keyword evidence="10" id="KW-1185">Reference proteome</keyword>
<evidence type="ECO:0000313" key="9">
    <source>
        <dbReference type="EMBL" id="ASJ20519.1"/>
    </source>
</evidence>
<feature type="domain" description="ABC transmembrane type-1" evidence="8">
    <location>
        <begin position="75"/>
        <end position="266"/>
    </location>
</feature>
<protein>
    <submittedName>
        <fullName evidence="9">ABC transporter permease</fullName>
    </submittedName>
</protein>
<proteinExistence type="inferred from homology"/>
<dbReference type="InterPro" id="IPR035906">
    <property type="entry name" value="MetI-like_sf"/>
</dbReference>
<feature type="transmembrane region" description="Helical" evidence="7">
    <location>
        <begin position="110"/>
        <end position="131"/>
    </location>
</feature>
<dbReference type="PROSITE" id="PS50928">
    <property type="entry name" value="ABC_TM1"/>
    <property type="match status" value="1"/>
</dbReference>
<organism evidence="9 10">
    <name type="scientific">Brachyspira hampsonii</name>
    <dbReference type="NCBI Taxonomy" id="1287055"/>
    <lineage>
        <taxon>Bacteria</taxon>
        <taxon>Pseudomonadati</taxon>
        <taxon>Spirochaetota</taxon>
        <taxon>Spirochaetia</taxon>
        <taxon>Brachyspirales</taxon>
        <taxon>Brachyspiraceae</taxon>
        <taxon>Brachyspira</taxon>
    </lineage>
</organism>
<keyword evidence="3" id="KW-1003">Cell membrane</keyword>
<keyword evidence="6 7" id="KW-0472">Membrane</keyword>
<dbReference type="Pfam" id="PF00528">
    <property type="entry name" value="BPD_transp_1"/>
    <property type="match status" value="1"/>
</dbReference>
<feature type="transmembrane region" description="Helical" evidence="7">
    <location>
        <begin position="71"/>
        <end position="98"/>
    </location>
</feature>